<proteinExistence type="predicted"/>
<sequence>MTLSAACFPVEGKRSFETTPFKNIDIRYSQTKKELNSHYETVGGDLGPSESLEPPSSIPQAHSRASPCATNF</sequence>
<protein>
    <submittedName>
        <fullName evidence="2">Uncharacterized protein</fullName>
    </submittedName>
</protein>
<evidence type="ECO:0000313" key="2">
    <source>
        <dbReference type="EMBL" id="GBP92893.1"/>
    </source>
</evidence>
<comment type="caution">
    <text evidence="2">The sequence shown here is derived from an EMBL/GenBank/DDBJ whole genome shotgun (WGS) entry which is preliminary data.</text>
</comment>
<gene>
    <name evidence="2" type="ORF">EVAR_80616_1</name>
</gene>
<feature type="region of interest" description="Disordered" evidence="1">
    <location>
        <begin position="37"/>
        <end position="72"/>
    </location>
</feature>
<dbReference type="Proteomes" id="UP000299102">
    <property type="component" value="Unassembled WGS sequence"/>
</dbReference>
<evidence type="ECO:0000313" key="3">
    <source>
        <dbReference type="Proteomes" id="UP000299102"/>
    </source>
</evidence>
<name>A0A4C2A136_EUMVA</name>
<evidence type="ECO:0000256" key="1">
    <source>
        <dbReference type="SAM" id="MobiDB-lite"/>
    </source>
</evidence>
<dbReference type="EMBL" id="BGZK01002319">
    <property type="protein sequence ID" value="GBP92893.1"/>
    <property type="molecule type" value="Genomic_DNA"/>
</dbReference>
<organism evidence="2 3">
    <name type="scientific">Eumeta variegata</name>
    <name type="common">Bagworm moth</name>
    <name type="synonym">Eumeta japonica</name>
    <dbReference type="NCBI Taxonomy" id="151549"/>
    <lineage>
        <taxon>Eukaryota</taxon>
        <taxon>Metazoa</taxon>
        <taxon>Ecdysozoa</taxon>
        <taxon>Arthropoda</taxon>
        <taxon>Hexapoda</taxon>
        <taxon>Insecta</taxon>
        <taxon>Pterygota</taxon>
        <taxon>Neoptera</taxon>
        <taxon>Endopterygota</taxon>
        <taxon>Lepidoptera</taxon>
        <taxon>Glossata</taxon>
        <taxon>Ditrysia</taxon>
        <taxon>Tineoidea</taxon>
        <taxon>Psychidae</taxon>
        <taxon>Oiketicinae</taxon>
        <taxon>Eumeta</taxon>
    </lineage>
</organism>
<reference evidence="2 3" key="1">
    <citation type="journal article" date="2019" name="Commun. Biol.">
        <title>The bagworm genome reveals a unique fibroin gene that provides high tensile strength.</title>
        <authorList>
            <person name="Kono N."/>
            <person name="Nakamura H."/>
            <person name="Ohtoshi R."/>
            <person name="Tomita M."/>
            <person name="Numata K."/>
            <person name="Arakawa K."/>
        </authorList>
    </citation>
    <scope>NUCLEOTIDE SEQUENCE [LARGE SCALE GENOMIC DNA]</scope>
</reference>
<dbReference type="AlphaFoldDB" id="A0A4C2A136"/>
<keyword evidence="3" id="KW-1185">Reference proteome</keyword>
<feature type="compositionally biased region" description="Low complexity" evidence="1">
    <location>
        <begin position="48"/>
        <end position="59"/>
    </location>
</feature>
<accession>A0A4C2A136</accession>